<dbReference type="InterPro" id="IPR001789">
    <property type="entry name" value="Sig_transdc_resp-reg_receiver"/>
</dbReference>
<dbReference type="SUPFAM" id="SSF55874">
    <property type="entry name" value="ATPase domain of HSP90 chaperone/DNA topoisomerase II/histidine kinase"/>
    <property type="match status" value="1"/>
</dbReference>
<feature type="region of interest" description="Disordered" evidence="12">
    <location>
        <begin position="865"/>
        <end position="894"/>
    </location>
</feature>
<dbReference type="EMBL" id="SADE01000003">
    <property type="protein sequence ID" value="RVU34929.1"/>
    <property type="molecule type" value="Genomic_DNA"/>
</dbReference>
<reference evidence="17" key="1">
    <citation type="submission" date="2019-01" db="EMBL/GenBank/DDBJ databases">
        <title>Gri0909 isolated from a small marine red alga.</title>
        <authorList>
            <person name="Kim J."/>
            <person name="Jeong S.E."/>
            <person name="Jeon C.O."/>
        </authorList>
    </citation>
    <scope>NUCLEOTIDE SEQUENCE [LARGE SCALE GENOMIC DNA]</scope>
    <source>
        <strain evidence="17">Gri0909</strain>
    </source>
</reference>
<dbReference type="SMART" id="SM00387">
    <property type="entry name" value="HATPase_c"/>
    <property type="match status" value="1"/>
</dbReference>
<dbReference type="Gene3D" id="3.30.565.10">
    <property type="entry name" value="Histidine kinase-like ATPase, C-terminal domain"/>
    <property type="match status" value="1"/>
</dbReference>
<gene>
    <name evidence="16" type="ORF">EOI86_19035</name>
</gene>
<dbReference type="SMART" id="SM00388">
    <property type="entry name" value="HisKA"/>
    <property type="match status" value="1"/>
</dbReference>
<name>A0A437QK87_9PROT</name>
<dbReference type="InterPro" id="IPR004358">
    <property type="entry name" value="Sig_transdc_His_kin-like_C"/>
</dbReference>
<keyword evidence="6" id="KW-0418">Kinase</keyword>
<dbReference type="Proteomes" id="UP000287447">
    <property type="component" value="Unassembled WGS sequence"/>
</dbReference>
<evidence type="ECO:0000256" key="4">
    <source>
        <dbReference type="ARBA" id="ARBA00022679"/>
    </source>
</evidence>
<keyword evidence="5" id="KW-0547">Nucleotide-binding</keyword>
<dbReference type="SUPFAM" id="SSF47384">
    <property type="entry name" value="Homodimeric domain of signal transducing histidine kinase"/>
    <property type="match status" value="1"/>
</dbReference>
<evidence type="ECO:0000259" key="15">
    <source>
        <dbReference type="PROSITE" id="PS50110"/>
    </source>
</evidence>
<accession>A0A437QK87</accession>
<organism evidence="16 17">
    <name type="scientific">Hwanghaeella grinnelliae</name>
    <dbReference type="NCBI Taxonomy" id="2500179"/>
    <lineage>
        <taxon>Bacteria</taxon>
        <taxon>Pseudomonadati</taxon>
        <taxon>Pseudomonadota</taxon>
        <taxon>Alphaproteobacteria</taxon>
        <taxon>Rhodospirillales</taxon>
        <taxon>Rhodospirillaceae</taxon>
        <taxon>Hwanghaeella</taxon>
    </lineage>
</organism>
<dbReference type="InterPro" id="IPR011006">
    <property type="entry name" value="CheY-like_superfamily"/>
</dbReference>
<dbReference type="PRINTS" id="PR00344">
    <property type="entry name" value="BCTRLSENSOR"/>
</dbReference>
<dbReference type="InterPro" id="IPR003594">
    <property type="entry name" value="HATPase_dom"/>
</dbReference>
<dbReference type="InterPro" id="IPR003661">
    <property type="entry name" value="HisK_dim/P_dom"/>
</dbReference>
<dbReference type="CDD" id="cd16922">
    <property type="entry name" value="HATPase_EvgS-ArcB-TorS-like"/>
    <property type="match status" value="1"/>
</dbReference>
<keyword evidence="8" id="KW-0902">Two-component regulatory system</keyword>
<dbReference type="GO" id="GO:0005524">
    <property type="term" value="F:ATP binding"/>
    <property type="evidence" value="ECO:0007669"/>
    <property type="project" value="UniProtKB-KW"/>
</dbReference>
<dbReference type="InterPro" id="IPR000014">
    <property type="entry name" value="PAS"/>
</dbReference>
<evidence type="ECO:0000256" key="6">
    <source>
        <dbReference type="ARBA" id="ARBA00022777"/>
    </source>
</evidence>
<protein>
    <recommendedName>
        <fullName evidence="10">Sensory/regulatory protein RpfC</fullName>
        <ecNumber evidence="2">2.7.13.3</ecNumber>
    </recommendedName>
</protein>
<dbReference type="InterPro" id="IPR005467">
    <property type="entry name" value="His_kinase_dom"/>
</dbReference>
<dbReference type="FunFam" id="3.30.565.10:FF:000010">
    <property type="entry name" value="Sensor histidine kinase RcsC"/>
    <property type="match status" value="1"/>
</dbReference>
<dbReference type="FunFam" id="1.10.287.130:FF:000002">
    <property type="entry name" value="Two-component osmosensing histidine kinase"/>
    <property type="match status" value="1"/>
</dbReference>
<dbReference type="SUPFAM" id="SSF52172">
    <property type="entry name" value="CheY-like"/>
    <property type="match status" value="1"/>
</dbReference>
<keyword evidence="13" id="KW-0812">Transmembrane</keyword>
<dbReference type="InterPro" id="IPR035965">
    <property type="entry name" value="PAS-like_dom_sf"/>
</dbReference>
<keyword evidence="3 11" id="KW-0597">Phosphoprotein</keyword>
<dbReference type="CDD" id="cd17546">
    <property type="entry name" value="REC_hyHK_CKI1_RcsC-like"/>
    <property type="match status" value="1"/>
</dbReference>
<evidence type="ECO:0000256" key="3">
    <source>
        <dbReference type="ARBA" id="ARBA00022553"/>
    </source>
</evidence>
<dbReference type="CDD" id="cd00082">
    <property type="entry name" value="HisKA"/>
    <property type="match status" value="1"/>
</dbReference>
<sequence>MLLSEGIKAELGWRDLVGSRLGRRLAGIIFLSIIAIEGIVLVPSYFNQHAIYRTEAIRIGQVASDALANLAAVDSGGWTVVQPGQKFSSAEEIVGGAICKPGGDCTVQFGESIGDTEAIPEKDGNYAQPEADRLKTVRTVETSSGTYRIVVVVDTAWTTEALLKDLLHVAILVACIGIIFALIAVVCVGKIVLFPLMQLSRNLSAALEHPDRPNDFVISHDRNDEIGRLLDRYNTILQDNAMREANRREAESHALWLARFPEEDPSPIIRLSDTGRVLYANETAEKLVQALVVGDARRSLLASIEMAQEKQGPITLTRQVGTTVYRLLLVPIKGEKYLNIYASDITEMVRARDDLAKSKTALEDAVVQRTAELQTIQQRLTDAIESMDDGFAYFGPDGRLALYNQRYAQVYEGSEQIIKTGSTLEEILRYGMEHGWYPGSEKDPEAWLQNRLAIRREATGQPWITRAKSGRYYRIRDYRTKDGGSVTVRVDVTDQMRQAEEFALAKEAAEGASRAKSEFLATMSHEIRTPMNGVMGMANLLLDSNLNPQQKSMTRTILDSANGLLTVINDILDFSKIESGKIELEDAEFRLADSIESAVELLQSRALEKNLVLGSIIDPAMPERLMGDEGRLRQVIINLAGNGVKFTQYGSVTIEARVVGQENDKTRIRVSVHDTGPGIPEDMFDKLFSDFSQLDASRSRAHEGTGLGLAISRRLIEFMGGEIGVDSADEEGSTFWFEVPLAVLEGPKYAENEAIPALNILIHAGDVRTGEVLQRQITAWGATAEILGEKHRLDAGLPRGFDAVIVDAEYLEAFRTAREFALLQAHGTAVIVLSSNEFSSPDIRPDATVLKPVRQSDLLNAIMHLHDDKSGNRREARSEHRREEEQSIREKSQGIAPSRILVAEDNPVNQQVIRMMLTKMGHTIDVAGNGVEAVSLARQAPYDLILMDVHMPEQDGFSATQEIRSLGGKLETIPIIALTANVEAGVEQQCFDSGMTGYVTKPVRVQSLADILREQIPQGDNTSHRERFVT</sequence>
<dbReference type="SUPFAM" id="SSF55785">
    <property type="entry name" value="PYP-like sensor domain (PAS domain)"/>
    <property type="match status" value="1"/>
</dbReference>
<dbReference type="Pfam" id="PF00512">
    <property type="entry name" value="HisKA"/>
    <property type="match status" value="1"/>
</dbReference>
<feature type="modified residue" description="4-aspartylphosphate" evidence="11">
    <location>
        <position position="948"/>
    </location>
</feature>
<dbReference type="GO" id="GO:0000155">
    <property type="term" value="F:phosphorelay sensor kinase activity"/>
    <property type="evidence" value="ECO:0007669"/>
    <property type="project" value="InterPro"/>
</dbReference>
<evidence type="ECO:0000256" key="13">
    <source>
        <dbReference type="SAM" id="Phobius"/>
    </source>
</evidence>
<dbReference type="OrthoDB" id="9801651at2"/>
<dbReference type="Pfam" id="PF02518">
    <property type="entry name" value="HATPase_c"/>
    <property type="match status" value="1"/>
</dbReference>
<dbReference type="PROSITE" id="PS50110">
    <property type="entry name" value="RESPONSE_REGULATORY"/>
    <property type="match status" value="1"/>
</dbReference>
<dbReference type="Pfam" id="PF00072">
    <property type="entry name" value="Response_reg"/>
    <property type="match status" value="1"/>
</dbReference>
<feature type="compositionally biased region" description="Basic and acidic residues" evidence="12">
    <location>
        <begin position="865"/>
        <end position="892"/>
    </location>
</feature>
<keyword evidence="7" id="KW-0067">ATP-binding</keyword>
<dbReference type="SMART" id="SM00091">
    <property type="entry name" value="PAS"/>
    <property type="match status" value="2"/>
</dbReference>
<feature type="transmembrane region" description="Helical" evidence="13">
    <location>
        <begin position="25"/>
        <end position="46"/>
    </location>
</feature>
<evidence type="ECO:0000256" key="8">
    <source>
        <dbReference type="ARBA" id="ARBA00023012"/>
    </source>
</evidence>
<feature type="domain" description="Histidine kinase" evidence="14">
    <location>
        <begin position="522"/>
        <end position="743"/>
    </location>
</feature>
<keyword evidence="13" id="KW-0472">Membrane</keyword>
<proteinExistence type="predicted"/>
<feature type="domain" description="Response regulatory" evidence="15">
    <location>
        <begin position="899"/>
        <end position="1016"/>
    </location>
</feature>
<evidence type="ECO:0000313" key="16">
    <source>
        <dbReference type="EMBL" id="RVU34929.1"/>
    </source>
</evidence>
<evidence type="ECO:0000256" key="5">
    <source>
        <dbReference type="ARBA" id="ARBA00022741"/>
    </source>
</evidence>
<evidence type="ECO:0000256" key="2">
    <source>
        <dbReference type="ARBA" id="ARBA00012438"/>
    </source>
</evidence>
<evidence type="ECO:0000256" key="7">
    <source>
        <dbReference type="ARBA" id="ARBA00022840"/>
    </source>
</evidence>
<dbReference type="SMART" id="SM00448">
    <property type="entry name" value="REC"/>
    <property type="match status" value="1"/>
</dbReference>
<dbReference type="Gene3D" id="3.30.450.20">
    <property type="entry name" value="PAS domain"/>
    <property type="match status" value="1"/>
</dbReference>
<dbReference type="PANTHER" id="PTHR45339:SF5">
    <property type="entry name" value="HISTIDINE KINASE"/>
    <property type="match status" value="1"/>
</dbReference>
<evidence type="ECO:0000259" key="14">
    <source>
        <dbReference type="PROSITE" id="PS50109"/>
    </source>
</evidence>
<evidence type="ECO:0000256" key="9">
    <source>
        <dbReference type="ARBA" id="ARBA00064003"/>
    </source>
</evidence>
<evidence type="ECO:0000256" key="1">
    <source>
        <dbReference type="ARBA" id="ARBA00000085"/>
    </source>
</evidence>
<comment type="caution">
    <text evidence="16">The sequence shown here is derived from an EMBL/GenBank/DDBJ whole genome shotgun (WGS) entry which is preliminary data.</text>
</comment>
<keyword evidence="4" id="KW-0808">Transferase</keyword>
<dbReference type="Gene3D" id="3.40.50.2300">
    <property type="match status" value="1"/>
</dbReference>
<keyword evidence="13" id="KW-1133">Transmembrane helix</keyword>
<dbReference type="PROSITE" id="PS50109">
    <property type="entry name" value="HIS_KIN"/>
    <property type="match status" value="1"/>
</dbReference>
<comment type="subunit">
    <text evidence="9">At low DSF concentrations, interacts with RpfF.</text>
</comment>
<evidence type="ECO:0000256" key="12">
    <source>
        <dbReference type="SAM" id="MobiDB-lite"/>
    </source>
</evidence>
<dbReference type="InterPro" id="IPR036890">
    <property type="entry name" value="HATPase_C_sf"/>
</dbReference>
<evidence type="ECO:0000256" key="11">
    <source>
        <dbReference type="PROSITE-ProRule" id="PRU00169"/>
    </source>
</evidence>
<dbReference type="PANTHER" id="PTHR45339">
    <property type="entry name" value="HYBRID SIGNAL TRANSDUCTION HISTIDINE KINASE J"/>
    <property type="match status" value="1"/>
</dbReference>
<evidence type="ECO:0000313" key="17">
    <source>
        <dbReference type="Proteomes" id="UP000287447"/>
    </source>
</evidence>
<dbReference type="AlphaFoldDB" id="A0A437QK87"/>
<dbReference type="EC" id="2.7.13.3" evidence="2"/>
<dbReference type="Pfam" id="PF12860">
    <property type="entry name" value="PAS_7"/>
    <property type="match status" value="1"/>
</dbReference>
<comment type="catalytic activity">
    <reaction evidence="1">
        <text>ATP + protein L-histidine = ADP + protein N-phospho-L-histidine.</text>
        <dbReference type="EC" id="2.7.13.3"/>
    </reaction>
</comment>
<dbReference type="RefSeq" id="WP_127767218.1">
    <property type="nucleotide sequence ID" value="NZ_SADE01000003.1"/>
</dbReference>
<evidence type="ECO:0000256" key="10">
    <source>
        <dbReference type="ARBA" id="ARBA00068150"/>
    </source>
</evidence>
<dbReference type="Gene3D" id="1.10.287.130">
    <property type="match status" value="1"/>
</dbReference>
<dbReference type="InterPro" id="IPR036097">
    <property type="entry name" value="HisK_dim/P_sf"/>
</dbReference>
<feature type="transmembrane region" description="Helical" evidence="13">
    <location>
        <begin position="169"/>
        <end position="194"/>
    </location>
</feature>
<keyword evidence="17" id="KW-1185">Reference proteome</keyword>